<dbReference type="Pfam" id="PF01876">
    <property type="entry name" value="RNase_P_p30"/>
    <property type="match status" value="1"/>
</dbReference>
<dbReference type="GO" id="GO:0005655">
    <property type="term" value="C:nucleolar ribonuclease P complex"/>
    <property type="evidence" value="ECO:0007669"/>
    <property type="project" value="TreeGrafter"/>
</dbReference>
<dbReference type="FunFam" id="3.20.20.140:FF:000044">
    <property type="entry name" value="Polymerase/histidinol phosphatase-like protein"/>
    <property type="match status" value="1"/>
</dbReference>
<accession>A0A6A1WNF1</accession>
<reference evidence="7 8" key="1">
    <citation type="journal article" date="2019" name="Plant Biotechnol. J.">
        <title>The red bayberry genome and genetic basis of sex determination.</title>
        <authorList>
            <person name="Jia H.M."/>
            <person name="Jia H.J."/>
            <person name="Cai Q.L."/>
            <person name="Wang Y."/>
            <person name="Zhao H.B."/>
            <person name="Yang W.F."/>
            <person name="Wang G.Y."/>
            <person name="Li Y.H."/>
            <person name="Zhan D.L."/>
            <person name="Shen Y.T."/>
            <person name="Niu Q.F."/>
            <person name="Chang L."/>
            <person name="Qiu J."/>
            <person name="Zhao L."/>
            <person name="Xie H.B."/>
            <person name="Fu W.Y."/>
            <person name="Jin J."/>
            <person name="Li X.W."/>
            <person name="Jiao Y."/>
            <person name="Zhou C.C."/>
            <person name="Tu T."/>
            <person name="Chai C.Y."/>
            <person name="Gao J.L."/>
            <person name="Fan L.J."/>
            <person name="van de Weg E."/>
            <person name="Wang J.Y."/>
            <person name="Gao Z.S."/>
        </authorList>
    </citation>
    <scope>NUCLEOTIDE SEQUENCE [LARGE SCALE GENOMIC DNA]</scope>
    <source>
        <tissue evidence="7">Leaves</tissue>
    </source>
</reference>
<feature type="transmembrane region" description="Helical" evidence="6">
    <location>
        <begin position="624"/>
        <end position="644"/>
    </location>
</feature>
<dbReference type="InterPro" id="IPR016195">
    <property type="entry name" value="Pol/histidinol_Pase-like"/>
</dbReference>
<keyword evidence="6" id="KW-0472">Membrane</keyword>
<evidence type="ECO:0000256" key="6">
    <source>
        <dbReference type="SAM" id="Phobius"/>
    </source>
</evidence>
<sequence>MGFFDLNIPHLDSSLSDKTAFKARRTKLVIKAMELGYTGIAYNRTIKGVMSDNDRCAISLLTLSSLLKLAPSLSSSVGLHRDFLGVPRASPFRQYTRLTVCVESQSQAQALNSGNPILKTYDLVAVRALNQTVFDQACEKLEVDIIAIDFSEKLPFRLKLPMVKAAIARGVYFEITYSDLISDVQTRRQMISNAKLLVDWTQGKNLILSSAALSVNDIRGPNDVANLSSLLGLSRERAKAAISKNCRTLVAKSLRKKQFFKEAIRVEVISAGGQLDSTKSLSGDWLKWDPISSGEGDLLLEDMAKSFSASSEASKTVKAIDFTSVIDSMPSLGFQVKALISQTEAVPQPPDVGKTLLAATEVVEVSAAAGGQPEQLERLDIVLRPDQTSFNGSLSHQSSGFVNTGNLNSASDAKRAFTNSEEIRTPTTTSKVEEETKSGSDVKLFCNVTEKYDLELQKCVCSRESHIVPENEDVTFGASTRDLELAASCDAVSKRDLPMLSEDVGLPVPMNEDSKSTNKFDVVLGFATDGVSMEVDTQNQDDRSFAFSGAAPHEPFAEREQFQEPGMDVALLSDRLPTQESYFDQMIISDSSAANHESVVGAMDKQRHSEADTESHNPTLVQCISGNTSCLCVVILSIATIFILSLLHSDIVLHCCFICFCCSPFPLLFPLPLPS</sequence>
<organism evidence="7 8">
    <name type="scientific">Morella rubra</name>
    <name type="common">Chinese bayberry</name>
    <dbReference type="NCBI Taxonomy" id="262757"/>
    <lineage>
        <taxon>Eukaryota</taxon>
        <taxon>Viridiplantae</taxon>
        <taxon>Streptophyta</taxon>
        <taxon>Embryophyta</taxon>
        <taxon>Tracheophyta</taxon>
        <taxon>Spermatophyta</taxon>
        <taxon>Magnoliopsida</taxon>
        <taxon>eudicotyledons</taxon>
        <taxon>Gunneridae</taxon>
        <taxon>Pentapetalae</taxon>
        <taxon>rosids</taxon>
        <taxon>fabids</taxon>
        <taxon>Fagales</taxon>
        <taxon>Myricaceae</taxon>
        <taxon>Morella</taxon>
    </lineage>
</organism>
<keyword evidence="8" id="KW-1185">Reference proteome</keyword>
<protein>
    <submittedName>
        <fullName evidence="7">Ribonuclease P protein subunit p30</fullName>
    </submittedName>
</protein>
<comment type="similarity">
    <text evidence="2">Belongs to the eukaryotic/archaeal RNase P protein component 3 family.</text>
</comment>
<dbReference type="SUPFAM" id="SSF89550">
    <property type="entry name" value="PHP domain-like"/>
    <property type="match status" value="1"/>
</dbReference>
<keyword evidence="6" id="KW-0812">Transmembrane</keyword>
<dbReference type="EMBL" id="RXIC02000019">
    <property type="protein sequence ID" value="KAB1226076.1"/>
    <property type="molecule type" value="Genomic_DNA"/>
</dbReference>
<feature type="transmembrane region" description="Helical" evidence="6">
    <location>
        <begin position="651"/>
        <end position="669"/>
    </location>
</feature>
<evidence type="ECO:0000313" key="7">
    <source>
        <dbReference type="EMBL" id="KAB1226076.1"/>
    </source>
</evidence>
<gene>
    <name evidence="7" type="ORF">CJ030_MR1G000542</name>
</gene>
<dbReference type="Proteomes" id="UP000516437">
    <property type="component" value="Chromosome 1"/>
</dbReference>
<keyword evidence="5" id="KW-0539">Nucleus</keyword>
<dbReference type="GO" id="GO:0008033">
    <property type="term" value="P:tRNA processing"/>
    <property type="evidence" value="ECO:0007669"/>
    <property type="project" value="UniProtKB-KW"/>
</dbReference>
<dbReference type="GO" id="GO:0003723">
    <property type="term" value="F:RNA binding"/>
    <property type="evidence" value="ECO:0007669"/>
    <property type="project" value="TreeGrafter"/>
</dbReference>
<evidence type="ECO:0000256" key="1">
    <source>
        <dbReference type="ARBA" id="ARBA00004123"/>
    </source>
</evidence>
<name>A0A6A1WNF1_9ROSI</name>
<dbReference type="AlphaFoldDB" id="A0A6A1WNF1"/>
<keyword evidence="4" id="KW-0378">Hydrolase</keyword>
<dbReference type="Gene3D" id="3.20.20.140">
    <property type="entry name" value="Metal-dependent hydrolases"/>
    <property type="match status" value="1"/>
</dbReference>
<evidence type="ECO:0000313" key="8">
    <source>
        <dbReference type="Proteomes" id="UP000516437"/>
    </source>
</evidence>
<comment type="subcellular location">
    <subcellularLocation>
        <location evidence="1">Nucleus</location>
    </subcellularLocation>
</comment>
<evidence type="ECO:0000256" key="3">
    <source>
        <dbReference type="ARBA" id="ARBA00022694"/>
    </source>
</evidence>
<dbReference type="OrthoDB" id="17948at2759"/>
<evidence type="ECO:0000256" key="2">
    <source>
        <dbReference type="ARBA" id="ARBA00007331"/>
    </source>
</evidence>
<dbReference type="GO" id="GO:0016787">
    <property type="term" value="F:hydrolase activity"/>
    <property type="evidence" value="ECO:0007669"/>
    <property type="project" value="UniProtKB-KW"/>
</dbReference>
<comment type="caution">
    <text evidence="7">The sequence shown here is derived from an EMBL/GenBank/DDBJ whole genome shotgun (WGS) entry which is preliminary data.</text>
</comment>
<keyword evidence="3" id="KW-0819">tRNA processing</keyword>
<keyword evidence="6" id="KW-1133">Transmembrane helix</keyword>
<evidence type="ECO:0000256" key="4">
    <source>
        <dbReference type="ARBA" id="ARBA00022801"/>
    </source>
</evidence>
<dbReference type="InterPro" id="IPR002738">
    <property type="entry name" value="RNase_P_p30"/>
</dbReference>
<evidence type="ECO:0000256" key="5">
    <source>
        <dbReference type="ARBA" id="ARBA00023242"/>
    </source>
</evidence>
<dbReference type="PANTHER" id="PTHR13031">
    <property type="entry name" value="RIBONUCLEASE P SUBUNIT P30"/>
    <property type="match status" value="1"/>
</dbReference>
<proteinExistence type="inferred from homology"/>
<dbReference type="PANTHER" id="PTHR13031:SF0">
    <property type="entry name" value="RIBONUCLEASE P PROTEIN SUBUNIT P30"/>
    <property type="match status" value="1"/>
</dbReference>